<comment type="similarity">
    <text evidence="1 5">Belongs to the cytochrome P450 family.</text>
</comment>
<evidence type="ECO:0008006" key="9">
    <source>
        <dbReference type="Google" id="ProtNLM"/>
    </source>
</evidence>
<keyword evidence="2 4" id="KW-0479">Metal-binding</keyword>
<dbReference type="Proteomes" id="UP001154282">
    <property type="component" value="Unassembled WGS sequence"/>
</dbReference>
<dbReference type="EMBL" id="CAMGYJ010000005">
    <property type="protein sequence ID" value="CAI0413330.1"/>
    <property type="molecule type" value="Genomic_DNA"/>
</dbReference>
<evidence type="ECO:0000256" key="5">
    <source>
        <dbReference type="RuleBase" id="RU000461"/>
    </source>
</evidence>
<dbReference type="PANTHER" id="PTHR47955:SF12">
    <property type="entry name" value="(RAPE) HYPOTHETICAL PROTEIN"/>
    <property type="match status" value="1"/>
</dbReference>
<dbReference type="AlphaFoldDB" id="A0AAV0JTN2"/>
<dbReference type="SUPFAM" id="SSF48264">
    <property type="entry name" value="Cytochrome P450"/>
    <property type="match status" value="1"/>
</dbReference>
<keyword evidence="5" id="KW-0560">Oxidoreductase</keyword>
<dbReference type="PRINTS" id="PR00463">
    <property type="entry name" value="EP450I"/>
</dbReference>
<proteinExistence type="inferred from homology"/>
<dbReference type="InterPro" id="IPR017972">
    <property type="entry name" value="Cyt_P450_CS"/>
</dbReference>
<evidence type="ECO:0000313" key="7">
    <source>
        <dbReference type="EMBL" id="CAI0413330.1"/>
    </source>
</evidence>
<keyword evidence="6" id="KW-0472">Membrane</keyword>
<reference evidence="7" key="1">
    <citation type="submission" date="2022-08" db="EMBL/GenBank/DDBJ databases">
        <authorList>
            <person name="Gutierrez-Valencia J."/>
        </authorList>
    </citation>
    <scope>NUCLEOTIDE SEQUENCE</scope>
</reference>
<dbReference type="PANTHER" id="PTHR47955">
    <property type="entry name" value="CYTOCHROME P450 FAMILY 71 PROTEIN"/>
    <property type="match status" value="1"/>
</dbReference>
<dbReference type="PROSITE" id="PS00086">
    <property type="entry name" value="CYTOCHROME_P450"/>
    <property type="match status" value="1"/>
</dbReference>
<dbReference type="Pfam" id="PF00067">
    <property type="entry name" value="p450"/>
    <property type="match status" value="1"/>
</dbReference>
<dbReference type="GO" id="GO:0020037">
    <property type="term" value="F:heme binding"/>
    <property type="evidence" value="ECO:0007669"/>
    <property type="project" value="InterPro"/>
</dbReference>
<keyword evidence="5" id="KW-0503">Monooxygenase</keyword>
<evidence type="ECO:0000256" key="4">
    <source>
        <dbReference type="PIRSR" id="PIRSR602401-1"/>
    </source>
</evidence>
<dbReference type="PRINTS" id="PR00385">
    <property type="entry name" value="P450"/>
</dbReference>
<dbReference type="GO" id="GO:0016705">
    <property type="term" value="F:oxidoreductase activity, acting on paired donors, with incorporation or reduction of molecular oxygen"/>
    <property type="evidence" value="ECO:0007669"/>
    <property type="project" value="InterPro"/>
</dbReference>
<feature type="binding site" description="axial binding residue" evidence="4">
    <location>
        <position position="476"/>
    </location>
    <ligand>
        <name>heme</name>
        <dbReference type="ChEBI" id="CHEBI:30413"/>
    </ligand>
    <ligandPart>
        <name>Fe</name>
        <dbReference type="ChEBI" id="CHEBI:18248"/>
    </ligandPart>
</feature>
<dbReference type="Gene3D" id="1.10.630.10">
    <property type="entry name" value="Cytochrome P450"/>
    <property type="match status" value="1"/>
</dbReference>
<comment type="caution">
    <text evidence="7">The sequence shown here is derived from an EMBL/GenBank/DDBJ whole genome shotgun (WGS) entry which is preliminary data.</text>
</comment>
<evidence type="ECO:0000256" key="1">
    <source>
        <dbReference type="ARBA" id="ARBA00010617"/>
    </source>
</evidence>
<keyword evidence="8" id="KW-1185">Reference proteome</keyword>
<evidence type="ECO:0000256" key="3">
    <source>
        <dbReference type="ARBA" id="ARBA00023004"/>
    </source>
</evidence>
<feature type="transmembrane region" description="Helical" evidence="6">
    <location>
        <begin position="12"/>
        <end position="29"/>
    </location>
</feature>
<accession>A0AAV0JTN2</accession>
<name>A0AAV0JTN2_9ROSI</name>
<evidence type="ECO:0000313" key="8">
    <source>
        <dbReference type="Proteomes" id="UP001154282"/>
    </source>
</evidence>
<organism evidence="7 8">
    <name type="scientific">Linum tenue</name>
    <dbReference type="NCBI Taxonomy" id="586396"/>
    <lineage>
        <taxon>Eukaryota</taxon>
        <taxon>Viridiplantae</taxon>
        <taxon>Streptophyta</taxon>
        <taxon>Embryophyta</taxon>
        <taxon>Tracheophyta</taxon>
        <taxon>Spermatophyta</taxon>
        <taxon>Magnoliopsida</taxon>
        <taxon>eudicotyledons</taxon>
        <taxon>Gunneridae</taxon>
        <taxon>Pentapetalae</taxon>
        <taxon>rosids</taxon>
        <taxon>fabids</taxon>
        <taxon>Malpighiales</taxon>
        <taxon>Linaceae</taxon>
        <taxon>Linum</taxon>
    </lineage>
</organism>
<keyword evidence="4 5" id="KW-0349">Heme</keyword>
<dbReference type="InterPro" id="IPR002401">
    <property type="entry name" value="Cyt_P450_E_grp-I"/>
</dbReference>
<protein>
    <recommendedName>
        <fullName evidence="9">Cytochrome P450</fullName>
    </recommendedName>
</protein>
<evidence type="ECO:0000256" key="2">
    <source>
        <dbReference type="ARBA" id="ARBA00022723"/>
    </source>
</evidence>
<dbReference type="GO" id="GO:0004497">
    <property type="term" value="F:monooxygenase activity"/>
    <property type="evidence" value="ECO:0007669"/>
    <property type="project" value="UniProtKB-KW"/>
</dbReference>
<dbReference type="InterPro" id="IPR036396">
    <property type="entry name" value="Cyt_P450_sf"/>
</dbReference>
<dbReference type="InterPro" id="IPR001128">
    <property type="entry name" value="Cyt_P450"/>
</dbReference>
<evidence type="ECO:0000256" key="6">
    <source>
        <dbReference type="SAM" id="Phobius"/>
    </source>
</evidence>
<keyword evidence="3 4" id="KW-0408">Iron</keyword>
<sequence>MASSTSSDQAHYFIIIIATTASLLALWLTKKIFILTKKPSPANNRKLRLPPSPPALPLIGHIHHLASARPLFKTFHALGQKYGPLLYLRLGSYPVVLVSSPSLASEIFRTHDVSFAAKPDSPLEDRLLFGDSGFVTAPYGDYWKFVKKLCVTELLSTRHLDRSRSVRREEVGRLLRKLVAKSEEKAAVDLSVELMTLANNVTCRMAMSTRCSGEDNEAERCRKLVKESNELTAKMLLAHMFGPFKRVGYFLLRRQAKEVPARCDELLETILLEHEQRSAASAAANKRDGDDGPSFDCTNSDLMDILLRVSKDPDAEIKVTRKNIKAFFLEIFIAGTGTTSDAIVWTMAELLNHPTIFKRARQEIRDLIIGSGNINRLVEETDIPNLHYLQAVVKEALRLHPPVIAAPRVCREACRVGGFDIPKGVAVALNVYSIARDPEVWANPDEFSPERFLQSKVEKGFQANGFAAFGGGRRMCPGSNLAFTVICYAVAAMVQCFDWKVADGEDGVRMETSLGMTMSLAKPLVCIPQLQVCFDQFQMEASSL</sequence>
<comment type="cofactor">
    <cofactor evidence="4">
        <name>heme</name>
        <dbReference type="ChEBI" id="CHEBI:30413"/>
    </cofactor>
</comment>
<dbReference type="GO" id="GO:0005506">
    <property type="term" value="F:iron ion binding"/>
    <property type="evidence" value="ECO:0007669"/>
    <property type="project" value="InterPro"/>
</dbReference>
<keyword evidence="6" id="KW-0812">Transmembrane</keyword>
<gene>
    <name evidence="7" type="ORF">LITE_LOCUS15888</name>
</gene>
<keyword evidence="6" id="KW-1133">Transmembrane helix</keyword>